<dbReference type="eggNOG" id="COG0851">
    <property type="taxonomic scope" value="Bacteria"/>
</dbReference>
<evidence type="ECO:0000256" key="3">
    <source>
        <dbReference type="ARBA" id="ARBA00022618"/>
    </source>
</evidence>
<dbReference type="Pfam" id="PF03776">
    <property type="entry name" value="MinE"/>
    <property type="match status" value="1"/>
</dbReference>
<dbReference type="OrthoDB" id="9802655at2"/>
<dbReference type="HAMAP" id="MF_00262">
    <property type="entry name" value="MinE"/>
    <property type="match status" value="1"/>
</dbReference>
<protein>
    <recommendedName>
        <fullName evidence="2 6">Cell division topological specificity factor</fullName>
    </recommendedName>
</protein>
<dbReference type="GO" id="GO:0032955">
    <property type="term" value="P:regulation of division septum assembly"/>
    <property type="evidence" value="ECO:0007669"/>
    <property type="project" value="InterPro"/>
</dbReference>
<dbReference type="FunFam" id="3.30.1070.10:FF:000001">
    <property type="entry name" value="Cell division topological specificity factor"/>
    <property type="match status" value="1"/>
</dbReference>
<dbReference type="AlphaFoldDB" id="W7QJS6"/>
<dbReference type="NCBIfam" id="NF001422">
    <property type="entry name" value="PRK00296.1"/>
    <property type="match status" value="1"/>
</dbReference>
<evidence type="ECO:0000256" key="1">
    <source>
        <dbReference type="ARBA" id="ARBA00008168"/>
    </source>
</evidence>
<dbReference type="RefSeq" id="WP_035012596.1">
    <property type="nucleotide sequence ID" value="NZ_ARZY01000001.1"/>
</dbReference>
<proteinExistence type="inferred from homology"/>
<keyword evidence="3 6" id="KW-0132">Cell division</keyword>
<keyword evidence="4 6" id="KW-0131">Cell cycle</keyword>
<name>W7QJS6_9ALTE</name>
<dbReference type="GO" id="GO:0042802">
    <property type="term" value="F:identical protein binding"/>
    <property type="evidence" value="ECO:0007669"/>
    <property type="project" value="UniProtKB-ARBA"/>
</dbReference>
<organism evidence="7 8">
    <name type="scientific">Catenovulum agarivorans DS-2</name>
    <dbReference type="NCBI Taxonomy" id="1328313"/>
    <lineage>
        <taxon>Bacteria</taxon>
        <taxon>Pseudomonadati</taxon>
        <taxon>Pseudomonadota</taxon>
        <taxon>Gammaproteobacteria</taxon>
        <taxon>Alteromonadales</taxon>
        <taxon>Alteromonadaceae</taxon>
        <taxon>Catenovulum</taxon>
    </lineage>
</organism>
<dbReference type="EMBL" id="ARZY01000001">
    <property type="protein sequence ID" value="EWH12136.1"/>
    <property type="molecule type" value="Genomic_DNA"/>
</dbReference>
<comment type="function">
    <text evidence="5 6">Prevents the cell division inhibition by proteins MinC and MinD at internal division sites while permitting inhibition at polar sites. This ensures cell division at the proper site by restricting the formation of a division septum at the midpoint of the long axis of the cell.</text>
</comment>
<dbReference type="Proteomes" id="UP000019276">
    <property type="component" value="Unassembled WGS sequence"/>
</dbReference>
<evidence type="ECO:0000313" key="8">
    <source>
        <dbReference type="Proteomes" id="UP000019276"/>
    </source>
</evidence>
<evidence type="ECO:0000256" key="6">
    <source>
        <dbReference type="HAMAP-Rule" id="MF_00262"/>
    </source>
</evidence>
<dbReference type="STRING" id="1328313.DS2_00395"/>
<dbReference type="NCBIfam" id="TIGR01215">
    <property type="entry name" value="minE"/>
    <property type="match status" value="1"/>
</dbReference>
<evidence type="ECO:0000256" key="2">
    <source>
        <dbReference type="ARBA" id="ARBA00020112"/>
    </source>
</evidence>
<dbReference type="PATRIC" id="fig|1328313.3.peg.86"/>
<evidence type="ECO:0000256" key="5">
    <source>
        <dbReference type="ARBA" id="ARBA00025265"/>
    </source>
</evidence>
<dbReference type="SUPFAM" id="SSF55229">
    <property type="entry name" value="Cell division protein MinE topological specificity domain"/>
    <property type="match status" value="1"/>
</dbReference>
<dbReference type="GO" id="GO:0051301">
    <property type="term" value="P:cell division"/>
    <property type="evidence" value="ECO:0007669"/>
    <property type="project" value="UniProtKB-KW"/>
</dbReference>
<dbReference type="InterPro" id="IPR036707">
    <property type="entry name" value="MinE_sf"/>
</dbReference>
<dbReference type="Gene3D" id="3.30.1070.10">
    <property type="entry name" value="Cell division topological specificity factor MinE"/>
    <property type="match status" value="1"/>
</dbReference>
<comment type="caution">
    <text evidence="7">The sequence shown here is derived from an EMBL/GenBank/DDBJ whole genome shotgun (WGS) entry which is preliminary data.</text>
</comment>
<sequence length="87" mass="9991">MSLLSYFRPKKTTAANQAKERLQIIVAQRRRADDTSETLSAMEKDILEVIRKYYMNIDSSAISVQLEQNEDDLSVLELNVTLPDDDK</sequence>
<accession>W7QJS6</accession>
<dbReference type="InterPro" id="IPR005527">
    <property type="entry name" value="MinE"/>
</dbReference>
<evidence type="ECO:0000256" key="4">
    <source>
        <dbReference type="ARBA" id="ARBA00023306"/>
    </source>
</evidence>
<keyword evidence="8" id="KW-1185">Reference proteome</keyword>
<evidence type="ECO:0000313" key="7">
    <source>
        <dbReference type="EMBL" id="EWH12136.1"/>
    </source>
</evidence>
<comment type="similarity">
    <text evidence="1 6">Belongs to the MinE family.</text>
</comment>
<gene>
    <name evidence="6" type="primary">minE</name>
    <name evidence="7" type="ORF">DS2_00395</name>
</gene>
<reference evidence="7 8" key="1">
    <citation type="journal article" date="2014" name="Genome Announc.">
        <title>Draft Genome Sequence of the Agar-Degrading Bacterium Catenovulum sp. Strain DS-2, Isolated from Intestines of Haliotis diversicolor.</title>
        <authorList>
            <person name="Shan D."/>
            <person name="Li X."/>
            <person name="Gu Z."/>
            <person name="Wei G."/>
            <person name="Gao Z."/>
            <person name="Shao Z."/>
        </authorList>
    </citation>
    <scope>NUCLEOTIDE SEQUENCE [LARGE SCALE GENOMIC DNA]</scope>
    <source>
        <strain evidence="7 8">DS-2</strain>
    </source>
</reference>